<organism evidence="7 8">
    <name type="scientific">Trapa incisa</name>
    <dbReference type="NCBI Taxonomy" id="236973"/>
    <lineage>
        <taxon>Eukaryota</taxon>
        <taxon>Viridiplantae</taxon>
        <taxon>Streptophyta</taxon>
        <taxon>Embryophyta</taxon>
        <taxon>Tracheophyta</taxon>
        <taxon>Spermatophyta</taxon>
        <taxon>Magnoliopsida</taxon>
        <taxon>eudicotyledons</taxon>
        <taxon>Gunneridae</taxon>
        <taxon>Pentapetalae</taxon>
        <taxon>rosids</taxon>
        <taxon>malvids</taxon>
        <taxon>Myrtales</taxon>
        <taxon>Lythraceae</taxon>
        <taxon>Trapa</taxon>
    </lineage>
</organism>
<keyword evidence="5" id="KW-0812">Transmembrane</keyword>
<evidence type="ECO:0000313" key="8">
    <source>
        <dbReference type="Proteomes" id="UP001345219"/>
    </source>
</evidence>
<keyword evidence="8" id="KW-1185">Reference proteome</keyword>
<dbReference type="GO" id="GO:0016020">
    <property type="term" value="C:membrane"/>
    <property type="evidence" value="ECO:0007669"/>
    <property type="project" value="UniProtKB-SubCell"/>
</dbReference>
<reference evidence="7 8" key="1">
    <citation type="journal article" date="2023" name="Hortic Res">
        <title>Pangenome of water caltrop reveals structural variations and asymmetric subgenome divergence after allopolyploidization.</title>
        <authorList>
            <person name="Zhang X."/>
            <person name="Chen Y."/>
            <person name="Wang L."/>
            <person name="Yuan Y."/>
            <person name="Fang M."/>
            <person name="Shi L."/>
            <person name="Lu R."/>
            <person name="Comes H.P."/>
            <person name="Ma Y."/>
            <person name="Chen Y."/>
            <person name="Huang G."/>
            <person name="Zhou Y."/>
            <person name="Zheng Z."/>
            <person name="Qiu Y."/>
        </authorList>
    </citation>
    <scope>NUCLEOTIDE SEQUENCE [LARGE SCALE GENOMIC DNA]</scope>
    <source>
        <tissue evidence="7">Roots</tissue>
    </source>
</reference>
<keyword evidence="5" id="KW-1133">Transmembrane helix</keyword>
<gene>
    <name evidence="7" type="ORF">SAY87_028045</name>
</gene>
<accession>A0AAN7QPC3</accession>
<name>A0AAN7QPC3_9MYRT</name>
<dbReference type="AlphaFoldDB" id="A0AAN7QPC3"/>
<feature type="compositionally biased region" description="Pro residues" evidence="4">
    <location>
        <begin position="59"/>
        <end position="68"/>
    </location>
</feature>
<evidence type="ECO:0000256" key="1">
    <source>
        <dbReference type="ARBA" id="ARBA00004370"/>
    </source>
</evidence>
<sequence>MSYYQTQPPVGVPPPQGMVADVLLLLLSFVNWGLALLIILKLGAKYGVITTGYPPQGYPPHGYPPQPPQGMGYPYGPPPPGYYQQQPPPKQDRNTTCLEACLLALCCCCLLDAVF</sequence>
<evidence type="ECO:0000313" key="7">
    <source>
        <dbReference type="EMBL" id="KAK4773026.1"/>
    </source>
</evidence>
<evidence type="ECO:0000256" key="2">
    <source>
        <dbReference type="ARBA" id="ARBA00009444"/>
    </source>
</evidence>
<feature type="compositionally biased region" description="Pro residues" evidence="4">
    <location>
        <begin position="75"/>
        <end position="89"/>
    </location>
</feature>
<evidence type="ECO:0000256" key="3">
    <source>
        <dbReference type="ARBA" id="ARBA00023136"/>
    </source>
</evidence>
<keyword evidence="3 5" id="KW-0472">Membrane</keyword>
<comment type="subcellular location">
    <subcellularLocation>
        <location evidence="1">Membrane</location>
    </subcellularLocation>
</comment>
<comment type="caution">
    <text evidence="7">The sequence shown here is derived from an EMBL/GenBank/DDBJ whole genome shotgun (WGS) entry which is preliminary data.</text>
</comment>
<evidence type="ECO:0000256" key="5">
    <source>
        <dbReference type="SAM" id="Phobius"/>
    </source>
</evidence>
<feature type="region of interest" description="Disordered" evidence="4">
    <location>
        <begin position="59"/>
        <end position="92"/>
    </location>
</feature>
<dbReference type="InterPro" id="IPR028144">
    <property type="entry name" value="CYSTM_dom"/>
</dbReference>
<evidence type="ECO:0000256" key="4">
    <source>
        <dbReference type="SAM" id="MobiDB-lite"/>
    </source>
</evidence>
<dbReference type="EMBL" id="JAXIOK010000004">
    <property type="protein sequence ID" value="KAK4773026.1"/>
    <property type="molecule type" value="Genomic_DNA"/>
</dbReference>
<comment type="similarity">
    <text evidence="2">Belongs to the CYSTM1 family.</text>
</comment>
<proteinExistence type="inferred from homology"/>
<feature type="domain" description="Cysteine-rich transmembrane" evidence="6">
    <location>
        <begin position="80"/>
        <end position="115"/>
    </location>
</feature>
<protein>
    <recommendedName>
        <fullName evidence="6">Cysteine-rich transmembrane domain-containing protein</fullName>
    </recommendedName>
</protein>
<feature type="transmembrane region" description="Helical" evidence="5">
    <location>
        <begin position="20"/>
        <end position="40"/>
    </location>
</feature>
<dbReference type="Proteomes" id="UP001345219">
    <property type="component" value="Chromosome 22"/>
</dbReference>
<dbReference type="Pfam" id="PF12734">
    <property type="entry name" value="CYSTM"/>
    <property type="match status" value="1"/>
</dbReference>
<evidence type="ECO:0000259" key="6">
    <source>
        <dbReference type="Pfam" id="PF12734"/>
    </source>
</evidence>